<dbReference type="EMBL" id="OIVN01004569">
    <property type="protein sequence ID" value="SPD18145.1"/>
    <property type="molecule type" value="Genomic_DNA"/>
</dbReference>
<dbReference type="Gene3D" id="1.10.472.10">
    <property type="entry name" value="Cyclin-like"/>
    <property type="match status" value="1"/>
</dbReference>
<evidence type="ECO:0000313" key="6">
    <source>
        <dbReference type="EMBL" id="SPD18145.1"/>
    </source>
</evidence>
<protein>
    <recommendedName>
        <fullName evidence="2">B-like cyclin</fullName>
    </recommendedName>
</protein>
<feature type="transmembrane region" description="Helical" evidence="4">
    <location>
        <begin position="5"/>
        <end position="25"/>
    </location>
</feature>
<dbReference type="Pfam" id="PF00134">
    <property type="entry name" value="Cyclin_N"/>
    <property type="match status" value="1"/>
</dbReference>
<accession>A0A2N9I1E1</accession>
<gene>
    <name evidence="6" type="ORF">FSB_LOCUS46027</name>
</gene>
<name>A0A2N9I1E1_FAGSY</name>
<organism evidence="6">
    <name type="scientific">Fagus sylvatica</name>
    <name type="common">Beechnut</name>
    <dbReference type="NCBI Taxonomy" id="28930"/>
    <lineage>
        <taxon>Eukaryota</taxon>
        <taxon>Viridiplantae</taxon>
        <taxon>Streptophyta</taxon>
        <taxon>Embryophyta</taxon>
        <taxon>Tracheophyta</taxon>
        <taxon>Spermatophyta</taxon>
        <taxon>Magnoliopsida</taxon>
        <taxon>eudicotyledons</taxon>
        <taxon>Gunneridae</taxon>
        <taxon>Pentapetalae</taxon>
        <taxon>rosids</taxon>
        <taxon>fabids</taxon>
        <taxon>Fagales</taxon>
        <taxon>Fagaceae</taxon>
        <taxon>Fagus</taxon>
    </lineage>
</organism>
<keyword evidence="4" id="KW-1133">Transmembrane helix</keyword>
<dbReference type="InterPro" id="IPR036915">
    <property type="entry name" value="Cyclin-like_sf"/>
</dbReference>
<evidence type="ECO:0000256" key="1">
    <source>
        <dbReference type="ARBA" id="ARBA00011177"/>
    </source>
</evidence>
<evidence type="ECO:0000256" key="2">
    <source>
        <dbReference type="ARBA" id="ARBA00032263"/>
    </source>
</evidence>
<feature type="domain" description="Cyclin N-terminal" evidence="5">
    <location>
        <begin position="335"/>
        <end position="372"/>
    </location>
</feature>
<dbReference type="PANTHER" id="PTHR31881">
    <property type="match status" value="1"/>
</dbReference>
<evidence type="ECO:0000256" key="3">
    <source>
        <dbReference type="SAM" id="MobiDB-lite"/>
    </source>
</evidence>
<dbReference type="InterPro" id="IPR006747">
    <property type="entry name" value="DUF599"/>
</dbReference>
<feature type="transmembrane region" description="Helical" evidence="4">
    <location>
        <begin position="185"/>
        <end position="207"/>
    </location>
</feature>
<dbReference type="Pfam" id="PF04654">
    <property type="entry name" value="DUF599"/>
    <property type="match status" value="1"/>
</dbReference>
<dbReference type="PANTHER" id="PTHR31881:SF11">
    <property type="entry name" value="PROTEIN, PUTATIVE-RELATED"/>
    <property type="match status" value="1"/>
</dbReference>
<dbReference type="InterPro" id="IPR006671">
    <property type="entry name" value="Cyclin_N"/>
</dbReference>
<proteinExistence type="predicted"/>
<evidence type="ECO:0000256" key="4">
    <source>
        <dbReference type="SAM" id="Phobius"/>
    </source>
</evidence>
<feature type="transmembrane region" description="Helical" evidence="4">
    <location>
        <begin position="121"/>
        <end position="143"/>
    </location>
</feature>
<keyword evidence="4" id="KW-0472">Membrane</keyword>
<evidence type="ECO:0000259" key="5">
    <source>
        <dbReference type="Pfam" id="PF00134"/>
    </source>
</evidence>
<dbReference type="AlphaFoldDB" id="A0A2N9I1E1"/>
<dbReference type="SUPFAM" id="SSF47954">
    <property type="entry name" value="Cyclin-like"/>
    <property type="match status" value="1"/>
</dbReference>
<keyword evidence="4" id="KW-0812">Transmembrane</keyword>
<reference evidence="6" key="1">
    <citation type="submission" date="2018-02" db="EMBL/GenBank/DDBJ databases">
        <authorList>
            <person name="Cohen D.B."/>
            <person name="Kent A.D."/>
        </authorList>
    </citation>
    <scope>NUCLEOTIDE SEQUENCE</scope>
</reference>
<feature type="compositionally biased region" description="Pro residues" evidence="3">
    <location>
        <begin position="299"/>
        <end position="308"/>
    </location>
</feature>
<feature type="region of interest" description="Disordered" evidence="3">
    <location>
        <begin position="263"/>
        <end position="309"/>
    </location>
</feature>
<feature type="transmembrane region" description="Helical" evidence="4">
    <location>
        <begin position="72"/>
        <end position="92"/>
    </location>
</feature>
<feature type="compositionally biased region" description="Polar residues" evidence="3">
    <location>
        <begin position="276"/>
        <end position="289"/>
    </location>
</feature>
<sequence length="376" mass="42114">MGLVVYLDTILVPLSIFLTVGYHAYLWHNFKKKPFTTSIGINELRRRAWFLDIQQGDDKKGMLAVQSLRNTLMATTFTASITILVNMALAALTNNSYKASRDLFDNPIFGLQSDGMFALKFGSASLLLLLSFFCSSMSIGHLIDANFLINASAEFASPGHTQTVLERGFLLALIGNRVLCITLPLLLWMLGPVLVALSSMALVWLLYELDFSGKFKQGLGRQEKANLSLTFVLERTEFGCNPVYSPRLQTEYPPFSLSPYPKSTPPVPAFPPPPRTTGSSPLSLSLHTQNPHRRSPFHRPNPPFPPRRFSPYPKQHIEAVEKVLSKPDVVSIPKLMVWNKAQNPSMENYMLIQTDITAHMRAILINWLIEVHVLSS</sequence>
<feature type="compositionally biased region" description="Pro residues" evidence="3">
    <location>
        <begin position="263"/>
        <end position="275"/>
    </location>
</feature>
<comment type="subunit">
    <text evidence="1">Interacts with the CDC2 protein kinase to form a serine/threonine kinase holoenzyme complex also known as maturation promoting factor (MPF). The cyclin subunit imparts substrate specificity to the complex.</text>
</comment>